<accession>A0A4C1ZBV6</accession>
<evidence type="ECO:0000313" key="1">
    <source>
        <dbReference type="EMBL" id="GBP84643.1"/>
    </source>
</evidence>
<name>A0A4C1ZBV6_EUMVA</name>
<dbReference type="AlphaFoldDB" id="A0A4C1ZBV6"/>
<proteinExistence type="predicted"/>
<sequence>MDICPKTVISEYAVSSAWVTTALQPVLATKTDVPPACHKSAGHTANCLVQTAPRRAPARAITANLSYAKATVGPRKDPSTNSAPNNTSTENIKALRSMISIIDFGKIAFLAKKAAASPVEKILLLVEHAALVEAIKNNKI</sequence>
<dbReference type="EMBL" id="BGZK01001691">
    <property type="protein sequence ID" value="GBP84643.1"/>
    <property type="molecule type" value="Genomic_DNA"/>
</dbReference>
<reference evidence="1 2" key="1">
    <citation type="journal article" date="2019" name="Commun. Biol.">
        <title>The bagworm genome reveals a unique fibroin gene that provides high tensile strength.</title>
        <authorList>
            <person name="Kono N."/>
            <person name="Nakamura H."/>
            <person name="Ohtoshi R."/>
            <person name="Tomita M."/>
            <person name="Numata K."/>
            <person name="Arakawa K."/>
        </authorList>
    </citation>
    <scope>NUCLEOTIDE SEQUENCE [LARGE SCALE GENOMIC DNA]</scope>
</reference>
<gene>
    <name evidence="1" type="ORF">EVAR_65569_1</name>
</gene>
<evidence type="ECO:0000313" key="2">
    <source>
        <dbReference type="Proteomes" id="UP000299102"/>
    </source>
</evidence>
<organism evidence="1 2">
    <name type="scientific">Eumeta variegata</name>
    <name type="common">Bagworm moth</name>
    <name type="synonym">Eumeta japonica</name>
    <dbReference type="NCBI Taxonomy" id="151549"/>
    <lineage>
        <taxon>Eukaryota</taxon>
        <taxon>Metazoa</taxon>
        <taxon>Ecdysozoa</taxon>
        <taxon>Arthropoda</taxon>
        <taxon>Hexapoda</taxon>
        <taxon>Insecta</taxon>
        <taxon>Pterygota</taxon>
        <taxon>Neoptera</taxon>
        <taxon>Endopterygota</taxon>
        <taxon>Lepidoptera</taxon>
        <taxon>Glossata</taxon>
        <taxon>Ditrysia</taxon>
        <taxon>Tineoidea</taxon>
        <taxon>Psychidae</taxon>
        <taxon>Oiketicinae</taxon>
        <taxon>Eumeta</taxon>
    </lineage>
</organism>
<dbReference type="Proteomes" id="UP000299102">
    <property type="component" value="Unassembled WGS sequence"/>
</dbReference>
<keyword evidence="2" id="KW-1185">Reference proteome</keyword>
<protein>
    <submittedName>
        <fullName evidence="1">Uncharacterized protein</fullName>
    </submittedName>
</protein>
<comment type="caution">
    <text evidence="1">The sequence shown here is derived from an EMBL/GenBank/DDBJ whole genome shotgun (WGS) entry which is preliminary data.</text>
</comment>